<dbReference type="SUPFAM" id="SSF47616">
    <property type="entry name" value="GST C-terminal domain-like"/>
    <property type="match status" value="1"/>
</dbReference>
<dbReference type="InterPro" id="IPR004046">
    <property type="entry name" value="GST_C"/>
</dbReference>
<comment type="similarity">
    <text evidence="1">Belongs to the GST superfamily.</text>
</comment>
<dbReference type="InterPro" id="IPR036282">
    <property type="entry name" value="Glutathione-S-Trfase_C_sf"/>
</dbReference>
<accession>W9YCY3</accession>
<dbReference type="SUPFAM" id="SSF52833">
    <property type="entry name" value="Thioredoxin-like"/>
    <property type="match status" value="1"/>
</dbReference>
<dbReference type="CDD" id="cd03046">
    <property type="entry name" value="GST_N_GTT1_like"/>
    <property type="match status" value="1"/>
</dbReference>
<dbReference type="eggNOG" id="KOG0867">
    <property type="taxonomic scope" value="Eukaryota"/>
</dbReference>
<feature type="domain" description="GST N-terminal" evidence="3">
    <location>
        <begin position="5"/>
        <end position="91"/>
    </location>
</feature>
<dbReference type="HOGENOM" id="CLU_011226_15_0_1"/>
<evidence type="ECO:0000259" key="3">
    <source>
        <dbReference type="PROSITE" id="PS50404"/>
    </source>
</evidence>
<organism evidence="5 6">
    <name type="scientific">Capronia coronata CBS 617.96</name>
    <dbReference type="NCBI Taxonomy" id="1182541"/>
    <lineage>
        <taxon>Eukaryota</taxon>
        <taxon>Fungi</taxon>
        <taxon>Dikarya</taxon>
        <taxon>Ascomycota</taxon>
        <taxon>Pezizomycotina</taxon>
        <taxon>Eurotiomycetes</taxon>
        <taxon>Chaetothyriomycetidae</taxon>
        <taxon>Chaetothyriales</taxon>
        <taxon>Herpotrichiellaceae</taxon>
        <taxon>Capronia</taxon>
    </lineage>
</organism>
<gene>
    <name evidence="5" type="ORF">A1O1_03442</name>
</gene>
<feature type="domain" description="GST C-terminal" evidence="4">
    <location>
        <begin position="111"/>
        <end position="236"/>
    </location>
</feature>
<comment type="caution">
    <text evidence="5">The sequence shown here is derived from an EMBL/GenBank/DDBJ whole genome shotgun (WGS) entry which is preliminary data.</text>
</comment>
<dbReference type="OrthoDB" id="2098326at2759"/>
<dbReference type="EMBL" id="AMWN01000003">
    <property type="protein sequence ID" value="EXJ90343.1"/>
    <property type="molecule type" value="Genomic_DNA"/>
</dbReference>
<dbReference type="SFLD" id="SFLDS00019">
    <property type="entry name" value="Glutathione_Transferase_(cytos"/>
    <property type="match status" value="1"/>
</dbReference>
<name>W9YCY3_9EURO</name>
<evidence type="ECO:0000259" key="4">
    <source>
        <dbReference type="PROSITE" id="PS50405"/>
    </source>
</evidence>
<evidence type="ECO:0000256" key="2">
    <source>
        <dbReference type="SAM" id="MobiDB-lite"/>
    </source>
</evidence>
<dbReference type="SFLD" id="SFLDG00358">
    <property type="entry name" value="Main_(cytGST)"/>
    <property type="match status" value="1"/>
</dbReference>
<evidence type="ECO:0000313" key="5">
    <source>
        <dbReference type="EMBL" id="EXJ90343.1"/>
    </source>
</evidence>
<dbReference type="Pfam" id="PF13409">
    <property type="entry name" value="GST_N_2"/>
    <property type="match status" value="1"/>
</dbReference>
<keyword evidence="6" id="KW-1185">Reference proteome</keyword>
<dbReference type="InterPro" id="IPR040079">
    <property type="entry name" value="Glutathione_S-Trfase"/>
</dbReference>
<dbReference type="STRING" id="1182541.W9YCY3"/>
<dbReference type="Gene3D" id="1.20.1050.10">
    <property type="match status" value="1"/>
</dbReference>
<proteinExistence type="inferred from homology"/>
<dbReference type="InterPro" id="IPR036249">
    <property type="entry name" value="Thioredoxin-like_sf"/>
</dbReference>
<dbReference type="PROSITE" id="PS50405">
    <property type="entry name" value="GST_CTER"/>
    <property type="match status" value="1"/>
</dbReference>
<dbReference type="Gene3D" id="3.40.30.10">
    <property type="entry name" value="Glutaredoxin"/>
    <property type="match status" value="1"/>
</dbReference>
<dbReference type="PROSITE" id="PS50404">
    <property type="entry name" value="GST_NTER"/>
    <property type="match status" value="1"/>
</dbReference>
<feature type="compositionally biased region" description="Basic and acidic residues" evidence="2">
    <location>
        <begin position="49"/>
        <end position="58"/>
    </location>
</feature>
<feature type="region of interest" description="Disordered" evidence="2">
    <location>
        <begin position="39"/>
        <end position="61"/>
    </location>
</feature>
<dbReference type="InterPro" id="IPR004045">
    <property type="entry name" value="Glutathione_S-Trfase_N"/>
</dbReference>
<dbReference type="RefSeq" id="XP_007722537.1">
    <property type="nucleotide sequence ID" value="XM_007724347.1"/>
</dbReference>
<dbReference type="Proteomes" id="UP000019484">
    <property type="component" value="Unassembled WGS sequence"/>
</dbReference>
<evidence type="ECO:0000256" key="1">
    <source>
        <dbReference type="ARBA" id="ARBA00007409"/>
    </source>
</evidence>
<dbReference type="GeneID" id="19158336"/>
<evidence type="ECO:0008006" key="7">
    <source>
        <dbReference type="Google" id="ProtNLM"/>
    </source>
</evidence>
<dbReference type="InterPro" id="IPR010987">
    <property type="entry name" value="Glutathione-S-Trfase_C-like"/>
</dbReference>
<dbReference type="Pfam" id="PF00043">
    <property type="entry name" value="GST_C"/>
    <property type="match status" value="1"/>
</dbReference>
<dbReference type="AlphaFoldDB" id="W9YCY3"/>
<evidence type="ECO:0000313" key="6">
    <source>
        <dbReference type="Proteomes" id="UP000019484"/>
    </source>
</evidence>
<sequence>MADSELKPTLHHLNNSQSQRILWLLEELDIPYNLSLHKRGESGPNKARAPPELKETHPLGKAPQLETADGRVVVESLVIARYLIETYDKSGKFRGDSAANDWIRDDELCNLASATISAPMTLELVFNLLVQSSPFFIRPLVSVIHKQVYKAFTGPELDLYFQYLNDQLGDQDYFMGTSPGRADFIISWPVDMCVQNQFVDLEKYPKLAVWSRRCQDRPAWKRSMEKGNGYSLQFKL</sequence>
<dbReference type="PANTHER" id="PTHR44051:SF9">
    <property type="entry name" value="GLUTATHIONE S-TRANSFERASE 1"/>
    <property type="match status" value="1"/>
</dbReference>
<protein>
    <recommendedName>
        <fullName evidence="7">Glutathione S-transferase</fullName>
    </recommendedName>
</protein>
<reference evidence="5 6" key="1">
    <citation type="submission" date="2013-03" db="EMBL/GenBank/DDBJ databases">
        <title>The Genome Sequence of Capronia coronata CBS 617.96.</title>
        <authorList>
            <consortium name="The Broad Institute Genomics Platform"/>
            <person name="Cuomo C."/>
            <person name="de Hoog S."/>
            <person name="Gorbushina A."/>
            <person name="Walker B."/>
            <person name="Young S.K."/>
            <person name="Zeng Q."/>
            <person name="Gargeya S."/>
            <person name="Fitzgerald M."/>
            <person name="Haas B."/>
            <person name="Abouelleil A."/>
            <person name="Allen A.W."/>
            <person name="Alvarado L."/>
            <person name="Arachchi H.M."/>
            <person name="Berlin A.M."/>
            <person name="Chapman S.B."/>
            <person name="Gainer-Dewar J."/>
            <person name="Goldberg J."/>
            <person name="Griggs A."/>
            <person name="Gujja S."/>
            <person name="Hansen M."/>
            <person name="Howarth C."/>
            <person name="Imamovic A."/>
            <person name="Ireland A."/>
            <person name="Larimer J."/>
            <person name="McCowan C."/>
            <person name="Murphy C."/>
            <person name="Pearson M."/>
            <person name="Poon T.W."/>
            <person name="Priest M."/>
            <person name="Roberts A."/>
            <person name="Saif S."/>
            <person name="Shea T."/>
            <person name="Sisk P."/>
            <person name="Sykes S."/>
            <person name="Wortman J."/>
            <person name="Nusbaum C."/>
            <person name="Birren B."/>
        </authorList>
    </citation>
    <scope>NUCLEOTIDE SEQUENCE [LARGE SCALE GENOMIC DNA]</scope>
    <source>
        <strain evidence="5 6">CBS 617.96</strain>
    </source>
</reference>
<dbReference type="PANTHER" id="PTHR44051">
    <property type="entry name" value="GLUTATHIONE S-TRANSFERASE-RELATED"/>
    <property type="match status" value="1"/>
</dbReference>